<dbReference type="PROSITE" id="PS50995">
    <property type="entry name" value="HTH_MARR_2"/>
    <property type="match status" value="1"/>
</dbReference>
<dbReference type="Pfam" id="PF12802">
    <property type="entry name" value="MarR_2"/>
    <property type="match status" value="1"/>
</dbReference>
<proteinExistence type="predicted"/>
<evidence type="ECO:0000259" key="1">
    <source>
        <dbReference type="PROSITE" id="PS50995"/>
    </source>
</evidence>
<dbReference type="EMBL" id="LT629732">
    <property type="protein sequence ID" value="SDT08023.1"/>
    <property type="molecule type" value="Genomic_DNA"/>
</dbReference>
<sequence>MHDPARTANLLGAAALALTDRLLAGTTDAAGTSPSGAAALVVLATSPDLNVTEVGRRVGLSQPAATRMVDGLVADGLLARGPSLGRASRVRLTRRGRARARRLLGTRGEVLTDAVTALSATEQATLSALLEKLLTHLYPTVGSADLLCRLCDRAACTAADATCPVGAAARERAS</sequence>
<accession>A0A1H1XFE8</accession>
<dbReference type="GO" id="GO:0003700">
    <property type="term" value="F:DNA-binding transcription factor activity"/>
    <property type="evidence" value="ECO:0007669"/>
    <property type="project" value="InterPro"/>
</dbReference>
<dbReference type="OrthoDB" id="4323829at2"/>
<dbReference type="InterPro" id="IPR039422">
    <property type="entry name" value="MarR/SlyA-like"/>
</dbReference>
<protein>
    <submittedName>
        <fullName evidence="2">DNA-binding transcriptional regulator, MarR family</fullName>
    </submittedName>
</protein>
<dbReference type="GO" id="GO:0006950">
    <property type="term" value="P:response to stress"/>
    <property type="evidence" value="ECO:0007669"/>
    <property type="project" value="TreeGrafter"/>
</dbReference>
<dbReference type="Gene3D" id="1.10.10.10">
    <property type="entry name" value="Winged helix-like DNA-binding domain superfamily/Winged helix DNA-binding domain"/>
    <property type="match status" value="1"/>
</dbReference>
<dbReference type="PRINTS" id="PR00598">
    <property type="entry name" value="HTHMARR"/>
</dbReference>
<dbReference type="GO" id="GO:0003677">
    <property type="term" value="F:DNA binding"/>
    <property type="evidence" value="ECO:0007669"/>
    <property type="project" value="UniProtKB-KW"/>
</dbReference>
<dbReference type="STRING" id="117157.SAMN04489717_4958"/>
<keyword evidence="3" id="KW-1185">Reference proteome</keyword>
<dbReference type="SMART" id="SM00347">
    <property type="entry name" value="HTH_MARR"/>
    <property type="match status" value="1"/>
</dbReference>
<dbReference type="InterPro" id="IPR036390">
    <property type="entry name" value="WH_DNA-bd_sf"/>
</dbReference>
<feature type="domain" description="HTH marR-type" evidence="1">
    <location>
        <begin position="4"/>
        <end position="135"/>
    </location>
</feature>
<dbReference type="Proteomes" id="UP000198983">
    <property type="component" value="Chromosome I"/>
</dbReference>
<gene>
    <name evidence="2" type="ORF">SAMN04489717_4958</name>
</gene>
<dbReference type="PANTHER" id="PTHR33164">
    <property type="entry name" value="TRANSCRIPTIONAL REGULATOR, MARR FAMILY"/>
    <property type="match status" value="1"/>
</dbReference>
<dbReference type="AlphaFoldDB" id="A0A1H1XFE8"/>
<dbReference type="InterPro" id="IPR000835">
    <property type="entry name" value="HTH_MarR-typ"/>
</dbReference>
<dbReference type="InterPro" id="IPR036388">
    <property type="entry name" value="WH-like_DNA-bd_sf"/>
</dbReference>
<evidence type="ECO:0000313" key="2">
    <source>
        <dbReference type="EMBL" id="SDT08023.1"/>
    </source>
</evidence>
<dbReference type="RefSeq" id="WP_092655958.1">
    <property type="nucleotide sequence ID" value="NZ_LT629732.1"/>
</dbReference>
<dbReference type="PANTHER" id="PTHR33164:SF104">
    <property type="entry name" value="TRANSCRIPTIONAL REGULATORY PROTEIN"/>
    <property type="match status" value="1"/>
</dbReference>
<keyword evidence="2" id="KW-0238">DNA-binding</keyword>
<dbReference type="SUPFAM" id="SSF46785">
    <property type="entry name" value="Winged helix' DNA-binding domain"/>
    <property type="match status" value="1"/>
</dbReference>
<name>A0A1H1XFE8_9ACTN</name>
<organism evidence="2 3">
    <name type="scientific">Actinopolymorpha singaporensis</name>
    <dbReference type="NCBI Taxonomy" id="117157"/>
    <lineage>
        <taxon>Bacteria</taxon>
        <taxon>Bacillati</taxon>
        <taxon>Actinomycetota</taxon>
        <taxon>Actinomycetes</taxon>
        <taxon>Propionibacteriales</taxon>
        <taxon>Actinopolymorphaceae</taxon>
        <taxon>Actinopolymorpha</taxon>
    </lineage>
</organism>
<evidence type="ECO:0000313" key="3">
    <source>
        <dbReference type="Proteomes" id="UP000198983"/>
    </source>
</evidence>
<reference evidence="2 3" key="1">
    <citation type="submission" date="2016-10" db="EMBL/GenBank/DDBJ databases">
        <authorList>
            <person name="de Groot N.N."/>
        </authorList>
    </citation>
    <scope>NUCLEOTIDE SEQUENCE [LARGE SCALE GENOMIC DNA]</scope>
    <source>
        <strain evidence="2 3">DSM 22024</strain>
    </source>
</reference>